<dbReference type="Gene3D" id="3.40.630.30">
    <property type="match status" value="1"/>
</dbReference>
<dbReference type="SUPFAM" id="SSF55729">
    <property type="entry name" value="Acyl-CoA N-acyltransferases (Nat)"/>
    <property type="match status" value="1"/>
</dbReference>
<dbReference type="InterPro" id="IPR016181">
    <property type="entry name" value="Acyl_CoA_acyltransferase"/>
</dbReference>
<name>A0ABQ3FWR4_9BURK</name>
<dbReference type="RefSeq" id="WP_189685451.1">
    <property type="nucleotide sequence ID" value="NZ_BMYK01000001.1"/>
</dbReference>
<reference evidence="3" key="1">
    <citation type="journal article" date="2019" name="Int. J. Syst. Evol. Microbiol.">
        <title>The Global Catalogue of Microorganisms (GCM) 10K type strain sequencing project: providing services to taxonomists for standard genome sequencing and annotation.</title>
        <authorList>
            <consortium name="The Broad Institute Genomics Platform"/>
            <consortium name="The Broad Institute Genome Sequencing Center for Infectious Disease"/>
            <person name="Wu L."/>
            <person name="Ma J."/>
        </authorList>
    </citation>
    <scope>NUCLEOTIDE SEQUENCE [LARGE SCALE GENOMIC DNA]</scope>
    <source>
        <strain evidence="3">KCTC 23314</strain>
    </source>
</reference>
<dbReference type="EMBL" id="BMYK01000001">
    <property type="protein sequence ID" value="GHC70634.1"/>
    <property type="molecule type" value="Genomic_DNA"/>
</dbReference>
<organism evidence="2 3">
    <name type="scientific">Pseudorhodoferax aquiterrae</name>
    <dbReference type="NCBI Taxonomy" id="747304"/>
    <lineage>
        <taxon>Bacteria</taxon>
        <taxon>Pseudomonadati</taxon>
        <taxon>Pseudomonadota</taxon>
        <taxon>Betaproteobacteria</taxon>
        <taxon>Burkholderiales</taxon>
        <taxon>Comamonadaceae</taxon>
    </lineage>
</organism>
<evidence type="ECO:0000259" key="1">
    <source>
        <dbReference type="Pfam" id="PF21926"/>
    </source>
</evidence>
<keyword evidence="3" id="KW-1185">Reference proteome</keyword>
<evidence type="ECO:0000313" key="3">
    <source>
        <dbReference type="Proteomes" id="UP000626210"/>
    </source>
</evidence>
<accession>A0ABQ3FWR4</accession>
<dbReference type="InterPro" id="IPR054597">
    <property type="entry name" value="FeeM_cat"/>
</dbReference>
<comment type="caution">
    <text evidence="2">The sequence shown here is derived from an EMBL/GenBank/DDBJ whole genome shotgun (WGS) entry which is preliminary data.</text>
</comment>
<gene>
    <name evidence="2" type="ORF">GCM10007320_05240</name>
</gene>
<proteinExistence type="predicted"/>
<sequence>MARSPRPKKQTLLSRTRRALHKGMRQAIGFMPQSVRFSVARSFVDCDPAPDPRLTLKIADTREELEACFKLLHDAYVAVGFMQPAPSGLRATIYHALPTTTTLCAKYDDEVVGTISLIRQSPFGFPLQAVFDLSSVEAERGQIAEVSALAVHPKHRKTGGAILFPLMKFMHTYCTRFFDTRHLVIAVNPYHIELYESLLCFRRLPQKTVAAYDFANGAPAVGATLDLSQADALLARAYAGKPPRKSLHHYFFKMELPNIRLPQRRYYTTNDPVMTPALLDHFFNQRTQGFAGLDARKKAMLHEIYDLPAYQAVLPPLEQPPAQMETLRRHPRFSLKCKGKLEIDIGGQRRLVELQVVDVSNEGFQAHAREELPLKAAGRVVVHLGTDEQSVLQVTVMRGRRYDDYGAYGFLISATDPPWRECVHALESGHTHHDLLS</sequence>
<feature type="domain" description="N-acyl amino acid synthase FeeM catalytic core" evidence="1">
    <location>
        <begin position="67"/>
        <end position="226"/>
    </location>
</feature>
<dbReference type="Proteomes" id="UP000626210">
    <property type="component" value="Unassembled WGS sequence"/>
</dbReference>
<protein>
    <recommendedName>
        <fullName evidence="1">N-acyl amino acid synthase FeeM catalytic core domain-containing protein</fullName>
    </recommendedName>
</protein>
<evidence type="ECO:0000313" key="2">
    <source>
        <dbReference type="EMBL" id="GHC70634.1"/>
    </source>
</evidence>
<dbReference type="Pfam" id="PF21926">
    <property type="entry name" value="FeeM"/>
    <property type="match status" value="1"/>
</dbReference>